<protein>
    <submittedName>
        <fullName evidence="1">Uncharacterized protein</fullName>
    </submittedName>
</protein>
<reference evidence="1 2" key="1">
    <citation type="submission" date="2021-06" db="EMBL/GenBank/DDBJ databases">
        <authorList>
            <person name="Palmer J.M."/>
        </authorList>
    </citation>
    <scope>NUCLEOTIDE SEQUENCE [LARGE SCALE GENOMIC DNA]</scope>
    <source>
        <strain evidence="1 2">AS_MEX2019</strain>
        <tissue evidence="1">Muscle</tissue>
    </source>
</reference>
<evidence type="ECO:0000313" key="1">
    <source>
        <dbReference type="EMBL" id="MEQ2296835.1"/>
    </source>
</evidence>
<gene>
    <name evidence="1" type="ORF">AMECASPLE_028452</name>
</gene>
<name>A0ABV0YTA3_9TELE</name>
<organism evidence="1 2">
    <name type="scientific">Ameca splendens</name>
    <dbReference type="NCBI Taxonomy" id="208324"/>
    <lineage>
        <taxon>Eukaryota</taxon>
        <taxon>Metazoa</taxon>
        <taxon>Chordata</taxon>
        <taxon>Craniata</taxon>
        <taxon>Vertebrata</taxon>
        <taxon>Euteleostomi</taxon>
        <taxon>Actinopterygii</taxon>
        <taxon>Neopterygii</taxon>
        <taxon>Teleostei</taxon>
        <taxon>Neoteleostei</taxon>
        <taxon>Acanthomorphata</taxon>
        <taxon>Ovalentaria</taxon>
        <taxon>Atherinomorphae</taxon>
        <taxon>Cyprinodontiformes</taxon>
        <taxon>Goodeidae</taxon>
        <taxon>Ameca</taxon>
    </lineage>
</organism>
<evidence type="ECO:0000313" key="2">
    <source>
        <dbReference type="Proteomes" id="UP001469553"/>
    </source>
</evidence>
<sequence length="99" mass="11292">MQHEVSICLASDILESTSAPTLLSHTWHLQVGGYADLNQRLQKSNKYFFFVSHSRTLCKYKLLCVTQFPNCSNYSPCLGSDVDTDIMTHNFFTAKRLVQ</sequence>
<comment type="caution">
    <text evidence="1">The sequence shown here is derived from an EMBL/GenBank/DDBJ whole genome shotgun (WGS) entry which is preliminary data.</text>
</comment>
<dbReference type="EMBL" id="JAHRIP010040753">
    <property type="protein sequence ID" value="MEQ2296835.1"/>
    <property type="molecule type" value="Genomic_DNA"/>
</dbReference>
<proteinExistence type="predicted"/>
<accession>A0ABV0YTA3</accession>
<keyword evidence="2" id="KW-1185">Reference proteome</keyword>
<dbReference type="Proteomes" id="UP001469553">
    <property type="component" value="Unassembled WGS sequence"/>
</dbReference>